<dbReference type="GO" id="GO:0000155">
    <property type="term" value="F:phosphorelay sensor kinase activity"/>
    <property type="evidence" value="ECO:0007669"/>
    <property type="project" value="InterPro"/>
</dbReference>
<dbReference type="SMART" id="SM00091">
    <property type="entry name" value="PAS"/>
    <property type="match status" value="2"/>
</dbReference>
<dbReference type="Pfam" id="PF02518">
    <property type="entry name" value="HATPase_c"/>
    <property type="match status" value="1"/>
</dbReference>
<comment type="subunit">
    <text evidence="9">At low DSF concentrations, interacts with RpfF.</text>
</comment>
<reference evidence="16 17" key="1">
    <citation type="submission" date="2010-10" db="EMBL/GenBank/DDBJ databases">
        <authorList>
            <consortium name="The Broad Institute Genome Sequencing Platform"/>
            <person name="Ward D."/>
            <person name="Earl A."/>
            <person name="Feldgarden M."/>
            <person name="Young S.K."/>
            <person name="Gargeya S."/>
            <person name="Zeng Q."/>
            <person name="Alvarado L."/>
            <person name="Berlin A."/>
            <person name="Bochicchio J."/>
            <person name="Chapman S.B."/>
            <person name="Chen Z."/>
            <person name="Freedman E."/>
            <person name="Gellesch M."/>
            <person name="Goldberg J."/>
            <person name="Griggs A."/>
            <person name="Gujja S."/>
            <person name="Heilman E."/>
            <person name="Heiman D."/>
            <person name="Howarth C."/>
            <person name="Mehta T."/>
            <person name="Neiman D."/>
            <person name="Pearson M."/>
            <person name="Roberts A."/>
            <person name="Saif S."/>
            <person name="Shea T."/>
            <person name="Shenoy N."/>
            <person name="Sisk P."/>
            <person name="Stolte C."/>
            <person name="Sykes S."/>
            <person name="White J."/>
            <person name="Yandava C."/>
            <person name="Allen-Vercoe E."/>
            <person name="Sibley C."/>
            <person name="Ambrose C.E."/>
            <person name="Strauss J."/>
            <person name="Daigneault M."/>
            <person name="Haas B."/>
            <person name="Nusbaum C."/>
            <person name="Birren B."/>
        </authorList>
    </citation>
    <scope>NUCLEOTIDE SEQUENCE [LARGE SCALE GENOMIC DNA]</scope>
    <source>
        <strain evidence="16 17">3_1_6</strain>
    </source>
</reference>
<dbReference type="PRINTS" id="PR00344">
    <property type="entry name" value="BCTRLSENSOR"/>
</dbReference>
<keyword evidence="12" id="KW-0812">Transmembrane</keyword>
<dbReference type="SMART" id="SM00062">
    <property type="entry name" value="PBPb"/>
    <property type="match status" value="1"/>
</dbReference>
<feature type="transmembrane region" description="Helical" evidence="12">
    <location>
        <begin position="279"/>
        <end position="302"/>
    </location>
</feature>
<dbReference type="CDD" id="cd00082">
    <property type="entry name" value="HisKA"/>
    <property type="match status" value="1"/>
</dbReference>
<dbReference type="Gene3D" id="3.40.190.10">
    <property type="entry name" value="Periplasmic binding protein-like II"/>
    <property type="match status" value="2"/>
</dbReference>
<comment type="caution">
    <text evidence="16">The sequence shown here is derived from an EMBL/GenBank/DDBJ whole genome shotgun (WGS) entry which is preliminary data.</text>
</comment>
<evidence type="ECO:0000256" key="12">
    <source>
        <dbReference type="SAM" id="Phobius"/>
    </source>
</evidence>
<evidence type="ECO:0000256" key="9">
    <source>
        <dbReference type="ARBA" id="ARBA00064003"/>
    </source>
</evidence>
<evidence type="ECO:0000259" key="15">
    <source>
        <dbReference type="PROSITE" id="PS50113"/>
    </source>
</evidence>
<dbReference type="Gene3D" id="1.10.287.130">
    <property type="match status" value="1"/>
</dbReference>
<dbReference type="Proteomes" id="UP000006034">
    <property type="component" value="Unassembled WGS sequence"/>
</dbReference>
<reference evidence="16 17" key="2">
    <citation type="submission" date="2013-04" db="EMBL/GenBank/DDBJ databases">
        <title>The Genome Sequence of Bilophila wadsworthia 3_1_6.</title>
        <authorList>
            <consortium name="The Broad Institute Genomics Platform"/>
            <person name="Earl A."/>
            <person name="Ward D."/>
            <person name="Feldgarden M."/>
            <person name="Gevers D."/>
            <person name="Sibley C."/>
            <person name="Strauss J."/>
            <person name="Allen-Vercoe E."/>
            <person name="Walker B."/>
            <person name="Young S."/>
            <person name="Zeng Q."/>
            <person name="Gargeya S."/>
            <person name="Fitzgerald M."/>
            <person name="Haas B."/>
            <person name="Abouelleil A."/>
            <person name="Allen A.W."/>
            <person name="Alvarado L."/>
            <person name="Arachchi H.M."/>
            <person name="Berlin A.M."/>
            <person name="Chapman S.B."/>
            <person name="Gainer-Dewar J."/>
            <person name="Goldberg J."/>
            <person name="Griggs A."/>
            <person name="Gujja S."/>
            <person name="Hansen M."/>
            <person name="Howarth C."/>
            <person name="Imamovic A."/>
            <person name="Ireland A."/>
            <person name="Larimer J."/>
            <person name="McCowan C."/>
            <person name="Murphy C."/>
            <person name="Pearson M."/>
            <person name="Poon T.W."/>
            <person name="Priest M."/>
            <person name="Roberts A."/>
            <person name="Saif S."/>
            <person name="Shea T."/>
            <person name="Sisk P."/>
            <person name="Sykes S."/>
            <person name="Wortman J."/>
            <person name="Nusbaum C."/>
            <person name="Birren B."/>
        </authorList>
    </citation>
    <scope>NUCLEOTIDE SEQUENCE [LARGE SCALE GENOMIC DNA]</scope>
    <source>
        <strain evidence="16 17">3_1_6</strain>
    </source>
</reference>
<accession>E5YAB5</accession>
<evidence type="ECO:0000256" key="2">
    <source>
        <dbReference type="ARBA" id="ARBA00012438"/>
    </source>
</evidence>
<feature type="domain" description="Histidine kinase" evidence="13">
    <location>
        <begin position="573"/>
        <end position="794"/>
    </location>
</feature>
<dbReference type="SUPFAM" id="SSF47384">
    <property type="entry name" value="Homodimeric domain of signal transducing histidine kinase"/>
    <property type="match status" value="1"/>
</dbReference>
<feature type="domain" description="Response regulatory" evidence="14">
    <location>
        <begin position="813"/>
        <end position="936"/>
    </location>
</feature>
<dbReference type="Pfam" id="PF08448">
    <property type="entry name" value="PAS_4"/>
    <property type="match status" value="1"/>
</dbReference>
<keyword evidence="7" id="KW-0067">ATP-binding</keyword>
<keyword evidence="3 11" id="KW-0597">Phosphoprotein</keyword>
<dbReference type="InterPro" id="IPR013656">
    <property type="entry name" value="PAS_4"/>
</dbReference>
<keyword evidence="4" id="KW-0808">Transferase</keyword>
<dbReference type="eggNOG" id="COG0642">
    <property type="taxonomic scope" value="Bacteria"/>
</dbReference>
<evidence type="ECO:0000259" key="14">
    <source>
        <dbReference type="PROSITE" id="PS50110"/>
    </source>
</evidence>
<dbReference type="InterPro" id="IPR001638">
    <property type="entry name" value="Solute-binding_3/MltF_N"/>
</dbReference>
<keyword evidence="12" id="KW-1133">Transmembrane helix</keyword>
<evidence type="ECO:0000256" key="3">
    <source>
        <dbReference type="ARBA" id="ARBA00022553"/>
    </source>
</evidence>
<feature type="modified residue" description="4-aspartylphosphate" evidence="11">
    <location>
        <position position="1008"/>
    </location>
</feature>
<keyword evidence="8" id="KW-0902">Two-component regulatory system</keyword>
<dbReference type="Gene3D" id="3.30.565.10">
    <property type="entry name" value="Histidine kinase-like ATPase, C-terminal domain"/>
    <property type="match status" value="1"/>
</dbReference>
<evidence type="ECO:0000256" key="10">
    <source>
        <dbReference type="ARBA" id="ARBA00068150"/>
    </source>
</evidence>
<dbReference type="STRING" id="563192.HMPREF0179_03135"/>
<dbReference type="PANTHER" id="PTHR45339">
    <property type="entry name" value="HYBRID SIGNAL TRANSDUCTION HISTIDINE KINASE J"/>
    <property type="match status" value="1"/>
</dbReference>
<evidence type="ECO:0000256" key="11">
    <source>
        <dbReference type="PROSITE-ProRule" id="PRU00169"/>
    </source>
</evidence>
<dbReference type="InterPro" id="IPR036890">
    <property type="entry name" value="HATPase_C_sf"/>
</dbReference>
<keyword evidence="5" id="KW-0547">Nucleotide-binding</keyword>
<evidence type="ECO:0000256" key="1">
    <source>
        <dbReference type="ARBA" id="ARBA00000085"/>
    </source>
</evidence>
<dbReference type="InterPro" id="IPR001789">
    <property type="entry name" value="Sig_transdc_resp-reg_receiver"/>
</dbReference>
<evidence type="ECO:0000256" key="7">
    <source>
        <dbReference type="ARBA" id="ARBA00022840"/>
    </source>
</evidence>
<protein>
    <recommendedName>
        <fullName evidence="10">Sensory/regulatory protein RpfC</fullName>
        <ecNumber evidence="2">2.7.13.3</ecNumber>
    </recommendedName>
</protein>
<dbReference type="SMART" id="SM00388">
    <property type="entry name" value="HisKA"/>
    <property type="match status" value="1"/>
</dbReference>
<dbReference type="Gene3D" id="3.40.50.2300">
    <property type="match status" value="2"/>
</dbReference>
<evidence type="ECO:0000256" key="6">
    <source>
        <dbReference type="ARBA" id="ARBA00022777"/>
    </source>
</evidence>
<evidence type="ECO:0000313" key="17">
    <source>
        <dbReference type="Proteomes" id="UP000006034"/>
    </source>
</evidence>
<evidence type="ECO:0000256" key="4">
    <source>
        <dbReference type="ARBA" id="ARBA00022679"/>
    </source>
</evidence>
<dbReference type="CDD" id="cd17546">
    <property type="entry name" value="REC_hyHK_CKI1_RcsC-like"/>
    <property type="match status" value="1"/>
</dbReference>
<dbReference type="Pfam" id="PF00497">
    <property type="entry name" value="SBP_bac_3"/>
    <property type="match status" value="1"/>
</dbReference>
<proteinExistence type="predicted"/>
<dbReference type="AlphaFoldDB" id="E5YAB5"/>
<dbReference type="EC" id="2.7.13.3" evidence="2"/>
<dbReference type="InterPro" id="IPR004358">
    <property type="entry name" value="Sig_transdc_His_kin-like_C"/>
</dbReference>
<keyword evidence="6" id="KW-0418">Kinase</keyword>
<dbReference type="InterPro" id="IPR003661">
    <property type="entry name" value="HisK_dim/P_dom"/>
</dbReference>
<dbReference type="PANTHER" id="PTHR45339:SF1">
    <property type="entry name" value="HYBRID SIGNAL TRANSDUCTION HISTIDINE KINASE J"/>
    <property type="match status" value="1"/>
</dbReference>
<dbReference type="InterPro" id="IPR036097">
    <property type="entry name" value="HisK_dim/P_sf"/>
</dbReference>
<dbReference type="CDD" id="cd01007">
    <property type="entry name" value="PBP2_BvgS_HisK_like"/>
    <property type="match status" value="1"/>
</dbReference>
<dbReference type="OrthoDB" id="5378360at2"/>
<feature type="domain" description="PAC" evidence="15">
    <location>
        <begin position="383"/>
        <end position="440"/>
    </location>
</feature>
<dbReference type="FunFam" id="3.30.565.10:FF:000010">
    <property type="entry name" value="Sensor histidine kinase RcsC"/>
    <property type="match status" value="1"/>
</dbReference>
<dbReference type="PROSITE" id="PS50110">
    <property type="entry name" value="RESPONSE_REGULATORY"/>
    <property type="match status" value="2"/>
</dbReference>
<dbReference type="EMBL" id="ADCP02000001">
    <property type="protein sequence ID" value="EFV43116.1"/>
    <property type="molecule type" value="Genomic_DNA"/>
</dbReference>
<dbReference type="Gene3D" id="3.30.450.20">
    <property type="entry name" value="PAS domain"/>
    <property type="match status" value="1"/>
</dbReference>
<comment type="catalytic activity">
    <reaction evidence="1">
        <text>ATP + protein L-histidine = ADP + protein N-phospho-L-histidine.</text>
        <dbReference type="EC" id="2.7.13.3"/>
    </reaction>
</comment>
<feature type="domain" description="Response regulatory" evidence="14">
    <location>
        <begin position="959"/>
        <end position="1075"/>
    </location>
</feature>
<gene>
    <name evidence="16" type="ORF">HMPREF0179_03135</name>
</gene>
<dbReference type="SUPFAM" id="SSF55785">
    <property type="entry name" value="PYP-like sensor domain (PAS domain)"/>
    <property type="match status" value="2"/>
</dbReference>
<dbReference type="InterPro" id="IPR011006">
    <property type="entry name" value="CheY-like_superfamily"/>
</dbReference>
<dbReference type="SMART" id="SM00448">
    <property type="entry name" value="REC"/>
    <property type="match status" value="2"/>
</dbReference>
<evidence type="ECO:0000256" key="8">
    <source>
        <dbReference type="ARBA" id="ARBA00023012"/>
    </source>
</evidence>
<evidence type="ECO:0000256" key="5">
    <source>
        <dbReference type="ARBA" id="ARBA00022741"/>
    </source>
</evidence>
<name>E5YAB5_BILW3</name>
<dbReference type="PROSITE" id="PS50113">
    <property type="entry name" value="PAC"/>
    <property type="match status" value="1"/>
</dbReference>
<dbReference type="SMART" id="SM00387">
    <property type="entry name" value="HATPase_c"/>
    <property type="match status" value="1"/>
</dbReference>
<dbReference type="GO" id="GO:0005524">
    <property type="term" value="F:ATP binding"/>
    <property type="evidence" value="ECO:0007669"/>
    <property type="project" value="UniProtKB-KW"/>
</dbReference>
<dbReference type="CDD" id="cd00156">
    <property type="entry name" value="REC"/>
    <property type="match status" value="1"/>
</dbReference>
<sequence>MPSHTFRHFLFPALRTMLGSFLFVLTFSFAAFSETELILSPDEKLWLAQHPELRLGVIASRLPFEALSSERKQEGIASDYANWLEKTLGIRFVAHPVPDTGLHLPFGEGKLDVHLSAVDTPESRKTMLFTRPYLELPLVLFMMNDAPFVNGLQDMKGKRVAAVGERLLDILKDTSPEIRAVEARTTREALEMLERRQVDAVFEILDAGTHVIRLNNIPQVIVAAVTPYRLPIRIGVRKDWPQLAAILDKALGGIPPTASQDFHNRWFNVQRSAEIAWSLFWEMTATVILIALGIVLTALFMLRKVRKEVLVRRNTEAMLNSLLENLPAAVCLFDSSCRCRKLNAMCASIFGFTEQTALDGVPGTDFPVASGVLSEKVLRDVLESGEPRMFPHSRTDADGKTAYYQTTLVPLRKEDEKTDAVLCLSADMTTQKLLEKKLSEQLAFAQKLLKTSPIGVLIAVEGFIRYSNPRARELMDLREEMDVARVYPQLREAAAMLPTLEDTLTDIALKSRDAQGQPHHLRVTYTRTEYEGAPGIICWLVDDTQNKELEKQLVLAKEEAETASRAKSDFLANMSHEIRTPMNGIIGMTHLTLQTELTSRQRDYLTQISTSANTLLRIVNDILDFSKIEAGKLEMEHADFQLEQVLEEVASIADLSAAEKGLELLSRISPDVPPVLEGDALRLSQILLNLVGNAIKFTQSGHVLVSVTQERHEGSKTRLRFSVSDTGIGMTSEQIGNLFESFTQADNSTTRRYGGTGLGLAICKRLVNLMGGEIHVRSTPGHGSDFIFTAEFGTVAVPERRLLLPSHPLHGERILIVDDNELSRNILSGMLREFQLDPVSAASVGEAVRLCRDAAREGRPYRVALVDWLMPGMNGKDTAQAICAALPKRPVILFMATIHDRPDVLAHIREGKDIPMRLITKPVTPSSLISALLEAEQPQDRPDRAEPSAAPFPELVGARVLLAEDNAINRQVANEILQSSGVSVEPAGDGLEAVEKLWEGGYDAVLMDIQMPGMDGLKATRILREYARFDNLPIIAMTAHAMNGDREKSLSVGMQDYIAKPIEPSVLLSTLARWIHRDGRSPRR</sequence>
<dbReference type="NCBIfam" id="TIGR00229">
    <property type="entry name" value="sensory_box"/>
    <property type="match status" value="1"/>
</dbReference>
<dbReference type="InterPro" id="IPR000700">
    <property type="entry name" value="PAS-assoc_C"/>
</dbReference>
<dbReference type="SUPFAM" id="SSF53850">
    <property type="entry name" value="Periplasmic binding protein-like II"/>
    <property type="match status" value="1"/>
</dbReference>
<dbReference type="InterPro" id="IPR003594">
    <property type="entry name" value="HATPase_dom"/>
</dbReference>
<dbReference type="PROSITE" id="PS50109">
    <property type="entry name" value="HIS_KIN"/>
    <property type="match status" value="1"/>
</dbReference>
<organism evidence="16 17">
    <name type="scientific">Bilophila wadsworthia (strain 3_1_6)</name>
    <dbReference type="NCBI Taxonomy" id="563192"/>
    <lineage>
        <taxon>Bacteria</taxon>
        <taxon>Pseudomonadati</taxon>
        <taxon>Thermodesulfobacteriota</taxon>
        <taxon>Desulfovibrionia</taxon>
        <taxon>Desulfovibrionales</taxon>
        <taxon>Desulfovibrionaceae</taxon>
        <taxon>Bilophila</taxon>
    </lineage>
</organism>
<dbReference type="InterPro" id="IPR035965">
    <property type="entry name" value="PAS-like_dom_sf"/>
</dbReference>
<dbReference type="FunFam" id="1.10.287.130:FF:000002">
    <property type="entry name" value="Two-component osmosensing histidine kinase"/>
    <property type="match status" value="1"/>
</dbReference>
<dbReference type="Pfam" id="PF00072">
    <property type="entry name" value="Response_reg"/>
    <property type="match status" value="2"/>
</dbReference>
<dbReference type="CDD" id="cd16922">
    <property type="entry name" value="HATPase_EvgS-ArcB-TorS-like"/>
    <property type="match status" value="1"/>
</dbReference>
<keyword evidence="17" id="KW-1185">Reference proteome</keyword>
<dbReference type="SUPFAM" id="SSF52172">
    <property type="entry name" value="CheY-like"/>
    <property type="match status" value="2"/>
</dbReference>
<evidence type="ECO:0000259" key="13">
    <source>
        <dbReference type="PROSITE" id="PS50109"/>
    </source>
</evidence>
<dbReference type="Pfam" id="PF00512">
    <property type="entry name" value="HisKA"/>
    <property type="match status" value="1"/>
</dbReference>
<dbReference type="InterPro" id="IPR005467">
    <property type="entry name" value="His_kinase_dom"/>
</dbReference>
<dbReference type="InterPro" id="IPR000014">
    <property type="entry name" value="PAS"/>
</dbReference>
<dbReference type="SUPFAM" id="SSF55874">
    <property type="entry name" value="ATPase domain of HSP90 chaperone/DNA topoisomerase II/histidine kinase"/>
    <property type="match status" value="1"/>
</dbReference>
<dbReference type="HOGENOM" id="CLU_009997_0_0_7"/>
<feature type="modified residue" description="4-aspartylphosphate" evidence="11">
    <location>
        <position position="867"/>
    </location>
</feature>
<evidence type="ECO:0000313" key="16">
    <source>
        <dbReference type="EMBL" id="EFV43116.1"/>
    </source>
</evidence>
<keyword evidence="12" id="KW-0472">Membrane</keyword>